<dbReference type="AlphaFoldDB" id="A0A8J3UZ85"/>
<sequence>MPPAPSRRLGAFTQVKGRGHVDAEHPGRTSHHRFPSALQEQFKSPLLYLKSVSRWGTGSSK</sequence>
<dbReference type="Proteomes" id="UP000605992">
    <property type="component" value="Unassembled WGS sequence"/>
</dbReference>
<proteinExistence type="predicted"/>
<dbReference type="EMBL" id="BOOR01000017">
    <property type="protein sequence ID" value="GII54302.1"/>
    <property type="molecule type" value="Genomic_DNA"/>
</dbReference>
<accession>A0A8J3UZ85</accession>
<reference evidence="1" key="1">
    <citation type="submission" date="2021-01" db="EMBL/GenBank/DDBJ databases">
        <title>Whole genome shotgun sequence of Planotetraspora thailandica NBRC 104271.</title>
        <authorList>
            <person name="Komaki H."/>
            <person name="Tamura T."/>
        </authorList>
    </citation>
    <scope>NUCLEOTIDE SEQUENCE</scope>
    <source>
        <strain evidence="1">NBRC 104271</strain>
    </source>
</reference>
<comment type="caution">
    <text evidence="1">The sequence shown here is derived from an EMBL/GenBank/DDBJ whole genome shotgun (WGS) entry which is preliminary data.</text>
</comment>
<organism evidence="1 2">
    <name type="scientific">Planotetraspora thailandica</name>
    <dbReference type="NCBI Taxonomy" id="487172"/>
    <lineage>
        <taxon>Bacteria</taxon>
        <taxon>Bacillati</taxon>
        <taxon>Actinomycetota</taxon>
        <taxon>Actinomycetes</taxon>
        <taxon>Streptosporangiales</taxon>
        <taxon>Streptosporangiaceae</taxon>
        <taxon>Planotetraspora</taxon>
    </lineage>
</organism>
<evidence type="ECO:0000313" key="2">
    <source>
        <dbReference type="Proteomes" id="UP000605992"/>
    </source>
</evidence>
<evidence type="ECO:0000313" key="1">
    <source>
        <dbReference type="EMBL" id="GII54302.1"/>
    </source>
</evidence>
<name>A0A8J3UZ85_9ACTN</name>
<protein>
    <submittedName>
        <fullName evidence="1">Uncharacterized protein</fullName>
    </submittedName>
</protein>
<keyword evidence="2" id="KW-1185">Reference proteome</keyword>
<gene>
    <name evidence="1" type="ORF">Pth03_26910</name>
</gene>